<organism evidence="11 12">
    <name type="scientific">Desulfofundulus thermosubterraneus DSM 16057</name>
    <dbReference type="NCBI Taxonomy" id="1121432"/>
    <lineage>
        <taxon>Bacteria</taxon>
        <taxon>Bacillati</taxon>
        <taxon>Bacillota</taxon>
        <taxon>Clostridia</taxon>
        <taxon>Eubacteriales</taxon>
        <taxon>Peptococcaceae</taxon>
        <taxon>Desulfofundulus</taxon>
    </lineage>
</organism>
<evidence type="ECO:0000256" key="3">
    <source>
        <dbReference type="ARBA" id="ARBA00022500"/>
    </source>
</evidence>
<dbReference type="GO" id="GO:0006935">
    <property type="term" value="P:chemotaxis"/>
    <property type="evidence" value="ECO:0007669"/>
    <property type="project" value="UniProtKB-KW"/>
</dbReference>
<dbReference type="AlphaFoldDB" id="A0A1M6BYD0"/>
<evidence type="ECO:0000256" key="6">
    <source>
        <dbReference type="ARBA" id="ARBA00023136"/>
    </source>
</evidence>
<reference evidence="12" key="1">
    <citation type="submission" date="2016-11" db="EMBL/GenBank/DDBJ databases">
        <authorList>
            <person name="Varghese N."/>
            <person name="Submissions S."/>
        </authorList>
    </citation>
    <scope>NUCLEOTIDE SEQUENCE [LARGE SCALE GENOMIC DNA]</scope>
    <source>
        <strain evidence="12">DSM 16057</strain>
    </source>
</reference>
<keyword evidence="6 9" id="KW-0472">Membrane</keyword>
<keyword evidence="7 8" id="KW-0807">Transducer</keyword>
<keyword evidence="5 9" id="KW-1133">Transmembrane helix</keyword>
<dbReference type="InterPro" id="IPR029151">
    <property type="entry name" value="Sensor-like_sf"/>
</dbReference>
<keyword evidence="12" id="KW-1185">Reference proteome</keyword>
<feature type="transmembrane region" description="Helical" evidence="9">
    <location>
        <begin position="12"/>
        <end position="30"/>
    </location>
</feature>
<dbReference type="EMBL" id="FQZM01000006">
    <property type="protein sequence ID" value="SHI53786.1"/>
    <property type="molecule type" value="Genomic_DNA"/>
</dbReference>
<dbReference type="RefSeq" id="WP_072867220.1">
    <property type="nucleotide sequence ID" value="NZ_FQZM01000006.1"/>
</dbReference>
<dbReference type="InterPro" id="IPR033479">
    <property type="entry name" value="dCache_1"/>
</dbReference>
<evidence type="ECO:0000259" key="10">
    <source>
        <dbReference type="PROSITE" id="PS50111"/>
    </source>
</evidence>
<dbReference type="SUPFAM" id="SSF58104">
    <property type="entry name" value="Methyl-accepting chemotaxis protein (MCP) signaling domain"/>
    <property type="match status" value="1"/>
</dbReference>
<dbReference type="InterPro" id="IPR004089">
    <property type="entry name" value="MCPsignal_dom"/>
</dbReference>
<dbReference type="CDD" id="cd18773">
    <property type="entry name" value="PDC1_HK_sensor"/>
    <property type="match status" value="1"/>
</dbReference>
<protein>
    <submittedName>
        <fullName evidence="11">Methyl-accepting chemotaxis sensory transducer with Cache sensor</fullName>
    </submittedName>
</protein>
<feature type="domain" description="Methyl-accepting transducer" evidence="10">
    <location>
        <begin position="82"/>
        <end position="339"/>
    </location>
</feature>
<dbReference type="Gene3D" id="1.10.287.950">
    <property type="entry name" value="Methyl-accepting chemotaxis protein"/>
    <property type="match status" value="1"/>
</dbReference>
<evidence type="ECO:0000256" key="2">
    <source>
        <dbReference type="ARBA" id="ARBA00022475"/>
    </source>
</evidence>
<evidence type="ECO:0000256" key="4">
    <source>
        <dbReference type="ARBA" id="ARBA00022692"/>
    </source>
</evidence>
<dbReference type="GO" id="GO:0005886">
    <property type="term" value="C:plasma membrane"/>
    <property type="evidence" value="ECO:0007669"/>
    <property type="project" value="UniProtKB-SubCell"/>
</dbReference>
<dbReference type="PANTHER" id="PTHR32089:SF112">
    <property type="entry name" value="LYSOZYME-LIKE PROTEIN-RELATED"/>
    <property type="match status" value="1"/>
</dbReference>
<proteinExistence type="predicted"/>
<dbReference type="GO" id="GO:0007165">
    <property type="term" value="P:signal transduction"/>
    <property type="evidence" value="ECO:0007669"/>
    <property type="project" value="UniProtKB-KW"/>
</dbReference>
<keyword evidence="4 9" id="KW-0812">Transmembrane</keyword>
<dbReference type="Pfam" id="PF02743">
    <property type="entry name" value="dCache_1"/>
    <property type="match status" value="1"/>
</dbReference>
<evidence type="ECO:0000256" key="8">
    <source>
        <dbReference type="PROSITE-ProRule" id="PRU00284"/>
    </source>
</evidence>
<evidence type="ECO:0000256" key="1">
    <source>
        <dbReference type="ARBA" id="ARBA00004651"/>
    </source>
</evidence>
<dbReference type="Gene3D" id="3.30.450.20">
    <property type="entry name" value="PAS domain"/>
    <property type="match status" value="1"/>
</dbReference>
<dbReference type="PANTHER" id="PTHR32089">
    <property type="entry name" value="METHYL-ACCEPTING CHEMOTAXIS PROTEIN MCPB"/>
    <property type="match status" value="1"/>
</dbReference>
<dbReference type="SUPFAM" id="SSF103190">
    <property type="entry name" value="Sensory domain-like"/>
    <property type="match status" value="1"/>
</dbReference>
<evidence type="ECO:0000256" key="7">
    <source>
        <dbReference type="ARBA" id="ARBA00023224"/>
    </source>
</evidence>
<dbReference type="STRING" id="1121432.SAMN02745219_00532"/>
<dbReference type="Pfam" id="PF00015">
    <property type="entry name" value="MCPsignal"/>
    <property type="match status" value="1"/>
</dbReference>
<evidence type="ECO:0000313" key="12">
    <source>
        <dbReference type="Proteomes" id="UP000184529"/>
    </source>
</evidence>
<accession>A0A1M6BYD0</accession>
<evidence type="ECO:0000256" key="9">
    <source>
        <dbReference type="SAM" id="Phobius"/>
    </source>
</evidence>
<keyword evidence="2" id="KW-1003">Cell membrane</keyword>
<evidence type="ECO:0000256" key="5">
    <source>
        <dbReference type="ARBA" id="ARBA00022989"/>
    </source>
</evidence>
<dbReference type="SMART" id="SM00283">
    <property type="entry name" value="MA"/>
    <property type="match status" value="1"/>
</dbReference>
<name>A0A1M6BYD0_9FIRM</name>
<dbReference type="Proteomes" id="UP000184529">
    <property type="component" value="Unassembled WGS sequence"/>
</dbReference>
<dbReference type="PROSITE" id="PS50111">
    <property type="entry name" value="CHEMOTAXIS_TRANSDUC_2"/>
    <property type="match status" value="1"/>
</dbReference>
<comment type="subcellular location">
    <subcellularLocation>
        <location evidence="1">Cell membrane</location>
        <topology evidence="1">Multi-pass membrane protein</topology>
    </subcellularLocation>
</comment>
<feature type="transmembrane region" description="Helical" evidence="9">
    <location>
        <begin position="36"/>
        <end position="55"/>
    </location>
</feature>
<dbReference type="OrthoDB" id="9816519at2"/>
<keyword evidence="3" id="KW-0145">Chemotaxis</keyword>
<gene>
    <name evidence="11" type="ORF">SAMN02745219_00532</name>
</gene>
<evidence type="ECO:0000313" key="11">
    <source>
        <dbReference type="EMBL" id="SHI53786.1"/>
    </source>
</evidence>
<sequence length="502" mass="54431">MEKKTGSAVTRFVLPVIFGGLAGIIPGWWWPLPVAVPAGTFLGALVATAVVTSNCRRENRRLLGKLAAGIKSRRAGKEAEVDLPAVHDLWQEIKEQVDRARILSRDYRVTAEQVSAAVEQMSLVSRNARQAVATFQKLQEAAMAISGLGQELGREAEANRRLVEKCREVLQRVLEAINRIRSDSSRVAGEIGTLSQAVNQVDEIVASIGQISQHTRLLSLNAAIEAARAGEHGRGFTIVAGEVKKLSDRTQQAVERTGAILEGIKEKVVQVALQIRAGEEGIAAGVEEAGHIRESIADIERGVAGMSRRVGEAYQEIDSYLQQMGAAVEVLENSFASIQNVGELLAGVAALVEKNAAAGDPEEEAGKLNESEKMHMEQVMEALRELAARPEIQTLDPAAHGALLQDWLARQTGIEAVYSNRSDGTFIFSQPPAALANARIRPWWQKAMAGEEYFSPVYISAITRQPCRTLSLPIRDEAGQIIGVLAADITLNSQWDGCMEIK</sequence>